<protein>
    <recommendedName>
        <fullName evidence="6">Diacylglycerol kinase accessory domain-containing protein</fullName>
    </recommendedName>
</protein>
<dbReference type="Proteomes" id="UP000006729">
    <property type="component" value="Chromosome 6"/>
</dbReference>
<sequence length="145" mass="16336">MDARVAYGFHHLRNEKPNLAQGPLSNKLIYSGYSCTQGWFVTPCTSDPSLRGLKNILRMHVKKVNCTEWEQIPVPKSVRAIVALNLHNYGSGRNPWGSPKRQYLEKVSHICPPSLFLTPVNFALLSIHLHVIAVILWLRLGLVQG</sequence>
<dbReference type="PANTHER" id="PTHR11255:SF80">
    <property type="entry name" value="EYE-SPECIFIC DIACYLGLYCEROL KINASE"/>
    <property type="match status" value="1"/>
</dbReference>
<feature type="domain" description="Diacylglycerol kinase accessory" evidence="6">
    <location>
        <begin position="1"/>
        <end position="104"/>
    </location>
</feature>
<keyword evidence="5" id="KW-1133">Transmembrane helix</keyword>
<feature type="transmembrane region" description="Helical" evidence="5">
    <location>
        <begin position="122"/>
        <end position="142"/>
    </location>
</feature>
<dbReference type="PANTHER" id="PTHR11255">
    <property type="entry name" value="DIACYLGLYCEROL KINASE"/>
    <property type="match status" value="1"/>
</dbReference>
<evidence type="ECO:0000256" key="5">
    <source>
        <dbReference type="SAM" id="Phobius"/>
    </source>
</evidence>
<evidence type="ECO:0000256" key="4">
    <source>
        <dbReference type="ARBA" id="ARBA00022840"/>
    </source>
</evidence>
<dbReference type="GO" id="GO:0007200">
    <property type="term" value="P:phospholipase C-activating G protein-coupled receptor signaling pathway"/>
    <property type="evidence" value="ECO:0007669"/>
    <property type="project" value="InterPro"/>
</dbReference>
<accession>A0A3N7F3I7</accession>
<dbReference type="GO" id="GO:0004143">
    <property type="term" value="F:ATP-dependent diacylglycerol kinase activity"/>
    <property type="evidence" value="ECO:0007669"/>
    <property type="project" value="InterPro"/>
</dbReference>
<dbReference type="InterPro" id="IPR037607">
    <property type="entry name" value="DGK"/>
</dbReference>
<proteinExistence type="predicted"/>
<keyword evidence="8" id="KW-1185">Reference proteome</keyword>
<dbReference type="EMBL" id="CM009295">
    <property type="protein sequence ID" value="RQO91857.1"/>
    <property type="molecule type" value="Genomic_DNA"/>
</dbReference>
<evidence type="ECO:0000313" key="7">
    <source>
        <dbReference type="EMBL" id="RQO91857.1"/>
    </source>
</evidence>
<reference evidence="7 8" key="1">
    <citation type="journal article" date="2006" name="Science">
        <title>The genome of black cottonwood, Populus trichocarpa (Torr. &amp; Gray).</title>
        <authorList>
            <person name="Tuskan G.A."/>
            <person name="Difazio S."/>
            <person name="Jansson S."/>
            <person name="Bohlmann J."/>
            <person name="Grigoriev I."/>
            <person name="Hellsten U."/>
            <person name="Putnam N."/>
            <person name="Ralph S."/>
            <person name="Rombauts S."/>
            <person name="Salamov A."/>
            <person name="Schein J."/>
            <person name="Sterck L."/>
            <person name="Aerts A."/>
            <person name="Bhalerao R.R."/>
            <person name="Bhalerao R.P."/>
            <person name="Blaudez D."/>
            <person name="Boerjan W."/>
            <person name="Brun A."/>
            <person name="Brunner A."/>
            <person name="Busov V."/>
            <person name="Campbell M."/>
            <person name="Carlson J."/>
            <person name="Chalot M."/>
            <person name="Chapman J."/>
            <person name="Chen G.L."/>
            <person name="Cooper D."/>
            <person name="Coutinho P.M."/>
            <person name="Couturier J."/>
            <person name="Covert S."/>
            <person name="Cronk Q."/>
            <person name="Cunningham R."/>
            <person name="Davis J."/>
            <person name="Degroeve S."/>
            <person name="Dejardin A."/>
            <person name="Depamphilis C."/>
            <person name="Detter J."/>
            <person name="Dirks B."/>
            <person name="Dubchak I."/>
            <person name="Duplessis S."/>
            <person name="Ehlting J."/>
            <person name="Ellis B."/>
            <person name="Gendler K."/>
            <person name="Goodstein D."/>
            <person name="Gribskov M."/>
            <person name="Grimwood J."/>
            <person name="Groover A."/>
            <person name="Gunter L."/>
            <person name="Hamberger B."/>
            <person name="Heinze B."/>
            <person name="Helariutta Y."/>
            <person name="Henrissat B."/>
            <person name="Holligan D."/>
            <person name="Holt R."/>
            <person name="Huang W."/>
            <person name="Islam-Faridi N."/>
            <person name="Jones S."/>
            <person name="Jones-Rhoades M."/>
            <person name="Jorgensen R."/>
            <person name="Joshi C."/>
            <person name="Kangasjarvi J."/>
            <person name="Karlsson J."/>
            <person name="Kelleher C."/>
            <person name="Kirkpatrick R."/>
            <person name="Kirst M."/>
            <person name="Kohler A."/>
            <person name="Kalluri U."/>
            <person name="Larimer F."/>
            <person name="Leebens-Mack J."/>
            <person name="Leple J.C."/>
            <person name="Locascio P."/>
            <person name="Lou Y."/>
            <person name="Lucas S."/>
            <person name="Martin F."/>
            <person name="Montanini B."/>
            <person name="Napoli C."/>
            <person name="Nelson D.R."/>
            <person name="Nelson C."/>
            <person name="Nieminen K."/>
            <person name="Nilsson O."/>
            <person name="Pereda V."/>
            <person name="Peter G."/>
            <person name="Philippe R."/>
            <person name="Pilate G."/>
            <person name="Poliakov A."/>
            <person name="Razumovskaya J."/>
            <person name="Richardson P."/>
            <person name="Rinaldi C."/>
            <person name="Ritland K."/>
            <person name="Rouze P."/>
            <person name="Ryaboy D."/>
            <person name="Schmutz J."/>
            <person name="Schrader J."/>
            <person name="Segerman B."/>
            <person name="Shin H."/>
            <person name="Siddiqui A."/>
            <person name="Sterky F."/>
            <person name="Terry A."/>
            <person name="Tsai C.J."/>
            <person name="Uberbacher E."/>
            <person name="Unneberg P."/>
            <person name="Vahala J."/>
            <person name="Wall K."/>
            <person name="Wessler S."/>
            <person name="Yang G."/>
            <person name="Yin T."/>
            <person name="Douglas C."/>
            <person name="Marra M."/>
            <person name="Sandberg G."/>
            <person name="Van de Peer Y."/>
            <person name="Rokhsar D."/>
        </authorList>
    </citation>
    <scope>NUCLEOTIDE SEQUENCE [LARGE SCALE GENOMIC DNA]</scope>
    <source>
        <strain evidence="8">cv. Nisqually</strain>
    </source>
</reference>
<organism evidence="7 8">
    <name type="scientific">Populus trichocarpa</name>
    <name type="common">Western balsam poplar</name>
    <name type="synonym">Populus balsamifera subsp. trichocarpa</name>
    <dbReference type="NCBI Taxonomy" id="3694"/>
    <lineage>
        <taxon>Eukaryota</taxon>
        <taxon>Viridiplantae</taxon>
        <taxon>Streptophyta</taxon>
        <taxon>Embryophyta</taxon>
        <taxon>Tracheophyta</taxon>
        <taxon>Spermatophyta</taxon>
        <taxon>Magnoliopsida</taxon>
        <taxon>eudicotyledons</taxon>
        <taxon>Gunneridae</taxon>
        <taxon>Pentapetalae</taxon>
        <taxon>rosids</taxon>
        <taxon>fabids</taxon>
        <taxon>Malpighiales</taxon>
        <taxon>Salicaceae</taxon>
        <taxon>Saliceae</taxon>
        <taxon>Populus</taxon>
    </lineage>
</organism>
<keyword evidence="5" id="KW-0812">Transmembrane</keyword>
<evidence type="ECO:0000313" key="8">
    <source>
        <dbReference type="Proteomes" id="UP000006729"/>
    </source>
</evidence>
<dbReference type="AlphaFoldDB" id="A0A3N7F3I7"/>
<evidence type="ECO:0000259" key="6">
    <source>
        <dbReference type="Pfam" id="PF00609"/>
    </source>
</evidence>
<evidence type="ECO:0000256" key="3">
    <source>
        <dbReference type="ARBA" id="ARBA00022777"/>
    </source>
</evidence>
<dbReference type="GO" id="GO:0005524">
    <property type="term" value="F:ATP binding"/>
    <property type="evidence" value="ECO:0007669"/>
    <property type="project" value="UniProtKB-KW"/>
</dbReference>
<dbReference type="InParanoid" id="A0A3N7F3I7"/>
<keyword evidence="5" id="KW-0472">Membrane</keyword>
<keyword evidence="2" id="KW-0547">Nucleotide-binding</keyword>
<dbReference type="Pfam" id="PF00609">
    <property type="entry name" value="DAGK_acc"/>
    <property type="match status" value="1"/>
</dbReference>
<gene>
    <name evidence="7" type="ORF">POPTR_006G174201</name>
</gene>
<keyword evidence="1" id="KW-0808">Transferase</keyword>
<keyword evidence="4" id="KW-0067">ATP-binding</keyword>
<keyword evidence="3" id="KW-0418">Kinase</keyword>
<evidence type="ECO:0000256" key="1">
    <source>
        <dbReference type="ARBA" id="ARBA00022679"/>
    </source>
</evidence>
<name>A0A3N7F3I7_POPTR</name>
<dbReference type="InterPro" id="IPR000756">
    <property type="entry name" value="Diacylglycerol_kin_accessory"/>
</dbReference>
<evidence type="ECO:0000256" key="2">
    <source>
        <dbReference type="ARBA" id="ARBA00022741"/>
    </source>
</evidence>